<dbReference type="Proteomes" id="UP000245390">
    <property type="component" value="Unassembled WGS sequence"/>
</dbReference>
<evidence type="ECO:0000256" key="3">
    <source>
        <dbReference type="ARBA" id="ARBA00023125"/>
    </source>
</evidence>
<dbReference type="InterPro" id="IPR036388">
    <property type="entry name" value="WH-like_DNA-bd_sf"/>
</dbReference>
<keyword evidence="7" id="KW-1185">Reference proteome</keyword>
<evidence type="ECO:0000259" key="5">
    <source>
        <dbReference type="PROSITE" id="PS50931"/>
    </source>
</evidence>
<dbReference type="EMBL" id="QGGV01000006">
    <property type="protein sequence ID" value="PWK55828.1"/>
    <property type="molecule type" value="Genomic_DNA"/>
</dbReference>
<comment type="caution">
    <text evidence="6">The sequence shown here is derived from an EMBL/GenBank/DDBJ whole genome shotgun (WGS) entry which is preliminary data.</text>
</comment>
<keyword evidence="2" id="KW-0805">Transcription regulation</keyword>
<dbReference type="SUPFAM" id="SSF46785">
    <property type="entry name" value="Winged helix' DNA-binding domain"/>
    <property type="match status" value="1"/>
</dbReference>
<dbReference type="PRINTS" id="PR00039">
    <property type="entry name" value="HTHLYSR"/>
</dbReference>
<dbReference type="Pfam" id="PF03466">
    <property type="entry name" value="LysR_substrate"/>
    <property type="match status" value="1"/>
</dbReference>
<dbReference type="InterPro" id="IPR005119">
    <property type="entry name" value="LysR_subst-bd"/>
</dbReference>
<dbReference type="FunFam" id="1.10.10.10:FF:000001">
    <property type="entry name" value="LysR family transcriptional regulator"/>
    <property type="match status" value="1"/>
</dbReference>
<keyword evidence="4" id="KW-0804">Transcription</keyword>
<dbReference type="KEGG" id="salo:EF888_15815"/>
<dbReference type="SUPFAM" id="SSF53850">
    <property type="entry name" value="Periplasmic binding protein-like II"/>
    <property type="match status" value="1"/>
</dbReference>
<comment type="similarity">
    <text evidence="1">Belongs to the LysR transcriptional regulatory family.</text>
</comment>
<dbReference type="Pfam" id="PF00126">
    <property type="entry name" value="HTH_1"/>
    <property type="match status" value="1"/>
</dbReference>
<organism evidence="6 7">
    <name type="scientific">Silicimonas algicola</name>
    <dbReference type="NCBI Taxonomy" id="1826607"/>
    <lineage>
        <taxon>Bacteria</taxon>
        <taxon>Pseudomonadati</taxon>
        <taxon>Pseudomonadota</taxon>
        <taxon>Alphaproteobacteria</taxon>
        <taxon>Rhodobacterales</taxon>
        <taxon>Paracoccaceae</taxon>
    </lineage>
</organism>
<dbReference type="PANTHER" id="PTHR30346:SF0">
    <property type="entry name" value="HCA OPERON TRANSCRIPTIONAL ACTIVATOR HCAR"/>
    <property type="match status" value="1"/>
</dbReference>
<dbReference type="Gene3D" id="1.10.10.10">
    <property type="entry name" value="Winged helix-like DNA-binding domain superfamily/Winged helix DNA-binding domain"/>
    <property type="match status" value="1"/>
</dbReference>
<evidence type="ECO:0000256" key="1">
    <source>
        <dbReference type="ARBA" id="ARBA00009437"/>
    </source>
</evidence>
<evidence type="ECO:0000256" key="4">
    <source>
        <dbReference type="ARBA" id="ARBA00023163"/>
    </source>
</evidence>
<dbReference type="GO" id="GO:0003677">
    <property type="term" value="F:DNA binding"/>
    <property type="evidence" value="ECO:0007669"/>
    <property type="project" value="UniProtKB-KW"/>
</dbReference>
<dbReference type="PROSITE" id="PS50931">
    <property type="entry name" value="HTH_LYSR"/>
    <property type="match status" value="1"/>
</dbReference>
<dbReference type="AlphaFoldDB" id="A0A316G4R6"/>
<reference evidence="6 7" key="1">
    <citation type="submission" date="2018-05" db="EMBL/GenBank/DDBJ databases">
        <title>Genomic Encyclopedia of Type Strains, Phase IV (KMG-IV): sequencing the most valuable type-strain genomes for metagenomic binning, comparative biology and taxonomic classification.</title>
        <authorList>
            <person name="Goeker M."/>
        </authorList>
    </citation>
    <scope>NUCLEOTIDE SEQUENCE [LARGE SCALE GENOMIC DNA]</scope>
    <source>
        <strain evidence="6 7">DSM 103371</strain>
    </source>
</reference>
<evidence type="ECO:0000256" key="2">
    <source>
        <dbReference type="ARBA" id="ARBA00023015"/>
    </source>
</evidence>
<dbReference type="PANTHER" id="PTHR30346">
    <property type="entry name" value="TRANSCRIPTIONAL DUAL REGULATOR HCAR-RELATED"/>
    <property type="match status" value="1"/>
</dbReference>
<dbReference type="RefSeq" id="WP_109759889.1">
    <property type="nucleotide sequence ID" value="NZ_CP034588.1"/>
</dbReference>
<dbReference type="OrthoDB" id="9815174at2"/>
<protein>
    <submittedName>
        <fullName evidence="6">LysR family transcriptional regulator</fullName>
    </submittedName>
</protein>
<dbReference type="InterPro" id="IPR036390">
    <property type="entry name" value="WH_DNA-bd_sf"/>
</dbReference>
<evidence type="ECO:0000313" key="6">
    <source>
        <dbReference type="EMBL" id="PWK55828.1"/>
    </source>
</evidence>
<gene>
    <name evidence="6" type="ORF">C8D95_106224</name>
</gene>
<proteinExistence type="inferred from homology"/>
<evidence type="ECO:0000313" key="7">
    <source>
        <dbReference type="Proteomes" id="UP000245390"/>
    </source>
</evidence>
<dbReference type="InterPro" id="IPR000847">
    <property type="entry name" value="LysR_HTH_N"/>
</dbReference>
<dbReference type="GO" id="GO:0003700">
    <property type="term" value="F:DNA-binding transcription factor activity"/>
    <property type="evidence" value="ECO:0007669"/>
    <property type="project" value="InterPro"/>
</dbReference>
<feature type="domain" description="HTH lysR-type" evidence="5">
    <location>
        <begin position="6"/>
        <end position="63"/>
    </location>
</feature>
<accession>A0A316G4R6</accession>
<name>A0A316G4R6_9RHOB</name>
<dbReference type="GO" id="GO:0032993">
    <property type="term" value="C:protein-DNA complex"/>
    <property type="evidence" value="ECO:0007669"/>
    <property type="project" value="TreeGrafter"/>
</dbReference>
<dbReference type="Gene3D" id="3.40.190.10">
    <property type="entry name" value="Periplasmic binding protein-like II"/>
    <property type="match status" value="2"/>
</dbReference>
<sequence length="307" mass="33606">MATGHFEFFQLRCFVAVAEELNFSRAAERMNMTQPPLSRQIKLLEHALGLQLFERTNRQVSLTQAGATFLVNATDILQRAEYAALSAKQAERGEVGAIAMGFVPSAALEFVPRIVSALHKALPGVTFNPTEMMSYEIVEALNSGQIDLGLTRSSGRQTDLESVRVISETFVLATPSGHPLAKKDRPSLADLDGLDFVAYSTERGGFVREMQNALFAGADVSPRVALDVSQTHSVVALVNRGIGVAFVPSSTQAMRMANVVYRPVDLPDWFRSELYLIAGHRRRAALHTRVRDIILDALGAYAPHVPD</sequence>
<keyword evidence="3" id="KW-0238">DNA-binding</keyword>